<evidence type="ECO:0000313" key="4">
    <source>
        <dbReference type="EMBL" id="KFG51722.1"/>
    </source>
</evidence>
<organism evidence="4 5">
    <name type="scientific">Toxoplasma gondii p89</name>
    <dbReference type="NCBI Taxonomy" id="943119"/>
    <lineage>
        <taxon>Eukaryota</taxon>
        <taxon>Sar</taxon>
        <taxon>Alveolata</taxon>
        <taxon>Apicomplexa</taxon>
        <taxon>Conoidasida</taxon>
        <taxon>Coccidia</taxon>
        <taxon>Eucoccidiorida</taxon>
        <taxon>Eimeriorina</taxon>
        <taxon>Sarcocystidae</taxon>
        <taxon>Toxoplasma</taxon>
    </lineage>
</organism>
<dbReference type="OrthoDB" id="332427at2759"/>
<comment type="caution">
    <text evidence="4">The sequence shown here is derived from an EMBL/GenBank/DDBJ whole genome shotgun (WGS) entry which is preliminary data.</text>
</comment>
<feature type="coiled-coil region" evidence="1">
    <location>
        <begin position="364"/>
        <end position="391"/>
    </location>
</feature>
<feature type="compositionally biased region" description="Low complexity" evidence="2">
    <location>
        <begin position="23"/>
        <end position="67"/>
    </location>
</feature>
<feature type="compositionally biased region" description="Low complexity" evidence="2">
    <location>
        <begin position="498"/>
        <end position="552"/>
    </location>
</feature>
<evidence type="ECO:0000313" key="5">
    <source>
        <dbReference type="Proteomes" id="UP000028828"/>
    </source>
</evidence>
<evidence type="ECO:0000256" key="1">
    <source>
        <dbReference type="SAM" id="Coils"/>
    </source>
</evidence>
<name>A0A086L504_TOXGO</name>
<dbReference type="AlphaFoldDB" id="A0A086L504"/>
<feature type="region of interest" description="Disordered" evidence="2">
    <location>
        <begin position="254"/>
        <end position="276"/>
    </location>
</feature>
<feature type="region of interest" description="Disordered" evidence="2">
    <location>
        <begin position="1"/>
        <end position="67"/>
    </location>
</feature>
<protein>
    <recommendedName>
        <fullName evidence="3">CID domain-containing protein</fullName>
    </recommendedName>
</protein>
<feature type="region of interest" description="Disordered" evidence="2">
    <location>
        <begin position="488"/>
        <end position="552"/>
    </location>
</feature>
<feature type="domain" description="CID" evidence="3">
    <location>
        <begin position="106"/>
        <end position="221"/>
    </location>
</feature>
<dbReference type="EMBL" id="AEYI02000122">
    <property type="protein sequence ID" value="KFG51722.1"/>
    <property type="molecule type" value="Genomic_DNA"/>
</dbReference>
<keyword evidence="1" id="KW-0175">Coiled coil</keyword>
<feature type="compositionally biased region" description="Polar residues" evidence="2">
    <location>
        <begin position="257"/>
        <end position="267"/>
    </location>
</feature>
<dbReference type="Proteomes" id="UP000028828">
    <property type="component" value="Unassembled WGS sequence"/>
</dbReference>
<dbReference type="VEuPathDB" id="ToxoDB:TGP89_272760"/>
<dbReference type="Gene3D" id="1.25.40.90">
    <property type="match status" value="1"/>
</dbReference>
<sequence>MFVENMSVSSAHASPSQESGYVLSPACASPPSSSSLPPSSSSLPPSSSSLPPSSSSLAPSSSSLPPASSSQPLRASCSLSAAHLSLLPACVSLESLSEEDRRLVAQFRVSLEALTGSMESIVAASDALLFRGNYPVVHCLLGAWMDAFKAQSDSEKLLFLLYVLNDALQKSASRRCLCLLQLALAPLRAFCVEVAQRHAGILDASSRVFKILKVRRVFGNNENGDAICAAFLALLQGTPSVSLPPVSPETLKLSPLESRTSASSPPTSGLPAFASPHAPSAAAGGASAFAPPGVATASSAPCLPAAIDSFSLQFPSKNDAAVAAYVDALFPEEMGETRFRGAVKEALEAIRAVQSAIADKGLARLKQEQQLAQLTREKKLLEEQQRQKRVKFSKCGVLPEDEATAVLDLERENEEAAQKRLLAHSAATRAKLRVLLELEWNQRIDLQERLASLAETVESRMEAVLARHVRCREVKTILDRALHTTLRQQASKGVGGQPSTAPSSTSPSSSSASSPSSLSSAVLPRGPSENSEPPASSVSSSGEGSAEQEIAS</sequence>
<proteinExistence type="predicted"/>
<dbReference type="InterPro" id="IPR006569">
    <property type="entry name" value="CID_dom"/>
</dbReference>
<dbReference type="PANTHER" id="PTHR24216">
    <property type="entry name" value="PAXILLIN-RELATED"/>
    <property type="match status" value="1"/>
</dbReference>
<dbReference type="Pfam" id="PF04818">
    <property type="entry name" value="CID"/>
    <property type="match status" value="1"/>
</dbReference>
<evidence type="ECO:0000256" key="2">
    <source>
        <dbReference type="SAM" id="MobiDB-lite"/>
    </source>
</evidence>
<feature type="compositionally biased region" description="Polar residues" evidence="2">
    <location>
        <begin position="1"/>
        <end position="19"/>
    </location>
</feature>
<accession>A0A086L504</accession>
<dbReference type="InterPro" id="IPR008942">
    <property type="entry name" value="ENTH_VHS"/>
</dbReference>
<gene>
    <name evidence="4" type="ORF">TGP89_272760</name>
</gene>
<evidence type="ECO:0000259" key="3">
    <source>
        <dbReference type="Pfam" id="PF04818"/>
    </source>
</evidence>
<reference evidence="4 5" key="1">
    <citation type="submission" date="2014-03" db="EMBL/GenBank/DDBJ databases">
        <authorList>
            <person name="Sibley D."/>
            <person name="Venepally P."/>
            <person name="Karamycheva S."/>
            <person name="Hadjithomas M."/>
            <person name="Khan A."/>
            <person name="Brunk B."/>
            <person name="Roos D."/>
            <person name="Caler E."/>
            <person name="Lorenzi H."/>
        </authorList>
    </citation>
    <scope>NUCLEOTIDE SEQUENCE [LARGE SCALE GENOMIC DNA]</scope>
    <source>
        <strain evidence="5">p89</strain>
    </source>
</reference>